<evidence type="ECO:0000256" key="2">
    <source>
        <dbReference type="SAM" id="Phobius"/>
    </source>
</evidence>
<evidence type="ECO:0000313" key="3">
    <source>
        <dbReference type="EMBL" id="KAK3201552.1"/>
    </source>
</evidence>
<sequence>MRLFLLPVSTRRSLIYCEKLPSTQSPASRSLLDKLTTKASETWVAWEQDSKAPLNWKKRVTTAGNQALNRIPFEEWGLKTLPALTPTRKKAILSGDEKYQVLYPGLFLPKEKVPGILERLAMEKQGTYRRKMIWSIIAMPFTAPFALVPIVPNLPFFYLVYRAYSYWKALSGSRHLAFLLKHNQPIPTPSHKLDLVYAAGLIHPTRDMAREMETPSREEAENVARGVEAQMKEVEKEVMVLRRWNGKMIAEELGLADMEVEIERAVEQVEAKIKENEKKGKVVEVGGKEKKEE</sequence>
<feature type="transmembrane region" description="Helical" evidence="2">
    <location>
        <begin position="132"/>
        <end position="161"/>
    </location>
</feature>
<dbReference type="GO" id="GO:0005743">
    <property type="term" value="C:mitochondrial inner membrane"/>
    <property type="evidence" value="ECO:0007669"/>
    <property type="project" value="TreeGrafter"/>
</dbReference>
<keyword evidence="4" id="KW-1185">Reference proteome</keyword>
<dbReference type="GO" id="GO:0006813">
    <property type="term" value="P:potassium ion transport"/>
    <property type="evidence" value="ECO:0007669"/>
    <property type="project" value="TreeGrafter"/>
</dbReference>
<keyword evidence="1" id="KW-0175">Coiled coil</keyword>
<evidence type="ECO:0000256" key="1">
    <source>
        <dbReference type="SAM" id="Coils"/>
    </source>
</evidence>
<dbReference type="InterPro" id="IPR018786">
    <property type="entry name" value="Mit_KHE1"/>
</dbReference>
<protein>
    <recommendedName>
        <fullName evidence="5">Mitochondrial K+-H+ exchange-related-domain-containing protein</fullName>
    </recommendedName>
</protein>
<evidence type="ECO:0000313" key="4">
    <source>
        <dbReference type="Proteomes" id="UP001280581"/>
    </source>
</evidence>
<dbReference type="Proteomes" id="UP001280581">
    <property type="component" value="Unassembled WGS sequence"/>
</dbReference>
<proteinExistence type="predicted"/>
<organism evidence="3 4">
    <name type="scientific">Pseudopithomyces chartarum</name>
    <dbReference type="NCBI Taxonomy" id="1892770"/>
    <lineage>
        <taxon>Eukaryota</taxon>
        <taxon>Fungi</taxon>
        <taxon>Dikarya</taxon>
        <taxon>Ascomycota</taxon>
        <taxon>Pezizomycotina</taxon>
        <taxon>Dothideomycetes</taxon>
        <taxon>Pleosporomycetidae</taxon>
        <taxon>Pleosporales</taxon>
        <taxon>Massarineae</taxon>
        <taxon>Didymosphaeriaceae</taxon>
        <taxon>Pseudopithomyces</taxon>
    </lineage>
</organism>
<name>A0AAN6LPB4_9PLEO</name>
<accession>A0AAN6LPB4</accession>
<keyword evidence="2" id="KW-0472">Membrane</keyword>
<feature type="coiled-coil region" evidence="1">
    <location>
        <begin position="217"/>
        <end position="279"/>
    </location>
</feature>
<keyword evidence="2" id="KW-0812">Transmembrane</keyword>
<reference evidence="3 4" key="1">
    <citation type="submission" date="2021-02" db="EMBL/GenBank/DDBJ databases">
        <title>Genome assembly of Pseudopithomyces chartarum.</title>
        <authorList>
            <person name="Jauregui R."/>
            <person name="Singh J."/>
            <person name="Voisey C."/>
        </authorList>
    </citation>
    <scope>NUCLEOTIDE SEQUENCE [LARGE SCALE GENOMIC DNA]</scope>
    <source>
        <strain evidence="3 4">AGR01</strain>
    </source>
</reference>
<dbReference type="EMBL" id="WVTA01000016">
    <property type="protein sequence ID" value="KAK3201552.1"/>
    <property type="molecule type" value="Genomic_DNA"/>
</dbReference>
<gene>
    <name evidence="3" type="ORF">GRF29_185g1350439</name>
</gene>
<dbReference type="AlphaFoldDB" id="A0AAN6LPB4"/>
<dbReference type="Pfam" id="PF10173">
    <property type="entry name" value="Mit_KHE1"/>
    <property type="match status" value="1"/>
</dbReference>
<keyword evidence="2" id="KW-1133">Transmembrane helix</keyword>
<dbReference type="PANTHER" id="PTHR28062:SF1">
    <property type="entry name" value="TRANSMEMBRANE PROTEIN"/>
    <property type="match status" value="1"/>
</dbReference>
<comment type="caution">
    <text evidence="3">The sequence shown here is derived from an EMBL/GenBank/DDBJ whole genome shotgun (WGS) entry which is preliminary data.</text>
</comment>
<dbReference type="GO" id="GO:1902600">
    <property type="term" value="P:proton transmembrane transport"/>
    <property type="evidence" value="ECO:0007669"/>
    <property type="project" value="TreeGrafter"/>
</dbReference>
<dbReference type="PANTHER" id="PTHR28062">
    <property type="entry name" value="K+-H+ EXCHANGE-LIKE PROTEIN"/>
    <property type="match status" value="1"/>
</dbReference>
<evidence type="ECO:0008006" key="5">
    <source>
        <dbReference type="Google" id="ProtNLM"/>
    </source>
</evidence>